<accession>A0A644ZJ69</accession>
<gene>
    <name evidence="7" type="ORF">SDC9_84433</name>
</gene>
<proteinExistence type="inferred from homology"/>
<dbReference type="SUPFAM" id="SSF51735">
    <property type="entry name" value="NAD(P)-binding Rossmann-fold domains"/>
    <property type="match status" value="1"/>
</dbReference>
<protein>
    <recommendedName>
        <fullName evidence="8">2-dehydropantoate 2-reductase</fullName>
    </recommendedName>
</protein>
<keyword evidence="2" id="KW-0521">NADP</keyword>
<name>A0A644ZJ69_9ZZZZ</name>
<evidence type="ECO:0008006" key="8">
    <source>
        <dbReference type="Google" id="ProtNLM"/>
    </source>
</evidence>
<organism evidence="7">
    <name type="scientific">bioreactor metagenome</name>
    <dbReference type="NCBI Taxonomy" id="1076179"/>
    <lineage>
        <taxon>unclassified sequences</taxon>
        <taxon>metagenomes</taxon>
        <taxon>ecological metagenomes</taxon>
    </lineage>
</organism>
<keyword evidence="4" id="KW-0812">Transmembrane</keyword>
<dbReference type="Pfam" id="PF02558">
    <property type="entry name" value="ApbA"/>
    <property type="match status" value="1"/>
</dbReference>
<evidence type="ECO:0000256" key="3">
    <source>
        <dbReference type="ARBA" id="ARBA00023002"/>
    </source>
</evidence>
<comment type="caution">
    <text evidence="7">The sequence shown here is derived from an EMBL/GenBank/DDBJ whole genome shotgun (WGS) entry which is preliminary data.</text>
</comment>
<keyword evidence="4" id="KW-0472">Membrane</keyword>
<dbReference type="InterPro" id="IPR003710">
    <property type="entry name" value="ApbA"/>
</dbReference>
<dbReference type="InterPro" id="IPR008927">
    <property type="entry name" value="6-PGluconate_DH-like_C_sf"/>
</dbReference>
<evidence type="ECO:0000256" key="2">
    <source>
        <dbReference type="ARBA" id="ARBA00022857"/>
    </source>
</evidence>
<dbReference type="InterPro" id="IPR013328">
    <property type="entry name" value="6PGD_dom2"/>
</dbReference>
<dbReference type="PANTHER" id="PTHR21708">
    <property type="entry name" value="PROBABLE 2-DEHYDROPANTOATE 2-REDUCTASE"/>
    <property type="match status" value="1"/>
</dbReference>
<dbReference type="InterPro" id="IPR013332">
    <property type="entry name" value="KPR_N"/>
</dbReference>
<comment type="similarity">
    <text evidence="1">Belongs to the ketopantoate reductase family.</text>
</comment>
<reference evidence="7" key="1">
    <citation type="submission" date="2019-08" db="EMBL/GenBank/DDBJ databases">
        <authorList>
            <person name="Kucharzyk K."/>
            <person name="Murdoch R.W."/>
            <person name="Higgins S."/>
            <person name="Loffler F."/>
        </authorList>
    </citation>
    <scope>NUCLEOTIDE SEQUENCE</scope>
</reference>
<dbReference type="Gene3D" id="3.40.50.720">
    <property type="entry name" value="NAD(P)-binding Rossmann-like Domain"/>
    <property type="match status" value="1"/>
</dbReference>
<evidence type="ECO:0000259" key="6">
    <source>
        <dbReference type="Pfam" id="PF08546"/>
    </source>
</evidence>
<dbReference type="NCBIfam" id="TIGR00745">
    <property type="entry name" value="apbA_panE"/>
    <property type="match status" value="1"/>
</dbReference>
<dbReference type="GO" id="GO:0005737">
    <property type="term" value="C:cytoplasm"/>
    <property type="evidence" value="ECO:0007669"/>
    <property type="project" value="TreeGrafter"/>
</dbReference>
<keyword evidence="3" id="KW-0560">Oxidoreductase</keyword>
<dbReference type="SUPFAM" id="SSF48179">
    <property type="entry name" value="6-phosphogluconate dehydrogenase C-terminal domain-like"/>
    <property type="match status" value="1"/>
</dbReference>
<evidence type="ECO:0000259" key="5">
    <source>
        <dbReference type="Pfam" id="PF02558"/>
    </source>
</evidence>
<dbReference type="AlphaFoldDB" id="A0A644ZJ69"/>
<dbReference type="InterPro" id="IPR051402">
    <property type="entry name" value="KPR-Related"/>
</dbReference>
<evidence type="ECO:0000256" key="4">
    <source>
        <dbReference type="SAM" id="Phobius"/>
    </source>
</evidence>
<keyword evidence="4" id="KW-1133">Transmembrane helix</keyword>
<feature type="domain" description="Ketopantoate reductase N-terminal" evidence="5">
    <location>
        <begin position="48"/>
        <end position="202"/>
    </location>
</feature>
<dbReference type="Pfam" id="PF08546">
    <property type="entry name" value="ApbA_C"/>
    <property type="match status" value="1"/>
</dbReference>
<dbReference type="EMBL" id="VSSQ01008074">
    <property type="protein sequence ID" value="MPM37814.1"/>
    <property type="molecule type" value="Genomic_DNA"/>
</dbReference>
<evidence type="ECO:0000313" key="7">
    <source>
        <dbReference type="EMBL" id="MPM37814.1"/>
    </source>
</evidence>
<feature type="transmembrane region" description="Helical" evidence="4">
    <location>
        <begin position="44"/>
        <end position="65"/>
    </location>
</feature>
<dbReference type="PANTHER" id="PTHR21708:SF26">
    <property type="entry name" value="2-DEHYDROPANTOATE 2-REDUCTASE"/>
    <property type="match status" value="1"/>
</dbReference>
<sequence>MRRAGDGGGGGRAAVAMRGKAARQLVKAGKVVYTIRKRTERRRLPMRVLLIGCGAVGLSLAAALYQAGAQVDLVARGETARAIREGGIERRGILPHALVPPGNVGLTERPEDVPGGYDYVLISTKVTGNEELAAGLALRKTDLLRGEGRLVLFQNGYGNERPFVGLFEPSRLFHAYIPIGFRRMQPNVSEVTVLKAPMDMGSLCGAPGTACAALAEALDKGGIPCRIDEQLGKTQWSKLLYNCTLNALGAILRTDYGGLVKSEDSVSIMKGIIREIFAVMRAGGYETFWPDATAYEEEFFFRILPPTYAHRSSTLQDIERRLPTEIDSLNGAIAGLGQSLGVETPCNTFVTQIIRAMERLY</sequence>
<dbReference type="GO" id="GO:0008677">
    <property type="term" value="F:2-dehydropantoate 2-reductase activity"/>
    <property type="evidence" value="ECO:0007669"/>
    <property type="project" value="InterPro"/>
</dbReference>
<dbReference type="GO" id="GO:0015940">
    <property type="term" value="P:pantothenate biosynthetic process"/>
    <property type="evidence" value="ECO:0007669"/>
    <property type="project" value="InterPro"/>
</dbReference>
<dbReference type="InterPro" id="IPR036291">
    <property type="entry name" value="NAD(P)-bd_dom_sf"/>
</dbReference>
<feature type="domain" description="Ketopantoate reductase C-terminal" evidence="6">
    <location>
        <begin position="233"/>
        <end position="358"/>
    </location>
</feature>
<dbReference type="Gene3D" id="1.10.1040.10">
    <property type="entry name" value="N-(1-d-carboxylethyl)-l-norvaline Dehydrogenase, domain 2"/>
    <property type="match status" value="1"/>
</dbReference>
<dbReference type="InterPro" id="IPR013752">
    <property type="entry name" value="KPA_reductase"/>
</dbReference>
<evidence type="ECO:0000256" key="1">
    <source>
        <dbReference type="ARBA" id="ARBA00007870"/>
    </source>
</evidence>